<sequence>ATIRSERATEIVAGPVVYRLEGLGESRLHRRQQLDVVVSAHSHTLVQLAGERRHHIGRVLALVGTELVHQLVVARHRAARQRTLHLLQFGLEHSLCLHHRLIALLDAHLDALASSLLVVAALGGAVEHGLLHVSQIALVDAVEHLVNCGLDARLSRLHFYLKGV</sequence>
<protein>
    <submittedName>
        <fullName evidence="1">Uncharacterized protein</fullName>
    </submittedName>
</protein>
<reference evidence="1" key="1">
    <citation type="submission" date="2023-10" db="EMBL/GenBank/DDBJ databases">
        <title>Genome assembly of Pristionchus species.</title>
        <authorList>
            <person name="Yoshida K."/>
            <person name="Sommer R.J."/>
        </authorList>
    </citation>
    <scope>NUCLEOTIDE SEQUENCE</scope>
    <source>
        <strain evidence="1">RS5133</strain>
    </source>
</reference>
<keyword evidence="2" id="KW-1185">Reference proteome</keyword>
<dbReference type="AlphaFoldDB" id="A0AAV5VSC7"/>
<organism evidence="1 2">
    <name type="scientific">Pristionchus fissidentatus</name>
    <dbReference type="NCBI Taxonomy" id="1538716"/>
    <lineage>
        <taxon>Eukaryota</taxon>
        <taxon>Metazoa</taxon>
        <taxon>Ecdysozoa</taxon>
        <taxon>Nematoda</taxon>
        <taxon>Chromadorea</taxon>
        <taxon>Rhabditida</taxon>
        <taxon>Rhabditina</taxon>
        <taxon>Diplogasteromorpha</taxon>
        <taxon>Diplogasteroidea</taxon>
        <taxon>Neodiplogasteridae</taxon>
        <taxon>Pristionchus</taxon>
    </lineage>
</organism>
<evidence type="ECO:0000313" key="1">
    <source>
        <dbReference type="EMBL" id="GMT21223.1"/>
    </source>
</evidence>
<evidence type="ECO:0000313" key="2">
    <source>
        <dbReference type="Proteomes" id="UP001432322"/>
    </source>
</evidence>
<dbReference type="Proteomes" id="UP001432322">
    <property type="component" value="Unassembled WGS sequence"/>
</dbReference>
<dbReference type="EMBL" id="BTSY01000003">
    <property type="protein sequence ID" value="GMT21223.1"/>
    <property type="molecule type" value="Genomic_DNA"/>
</dbReference>
<comment type="caution">
    <text evidence="1">The sequence shown here is derived from an EMBL/GenBank/DDBJ whole genome shotgun (WGS) entry which is preliminary data.</text>
</comment>
<feature type="non-terminal residue" evidence="1">
    <location>
        <position position="164"/>
    </location>
</feature>
<gene>
    <name evidence="1" type="ORF">PFISCL1PPCAC_12520</name>
</gene>
<proteinExistence type="predicted"/>
<accession>A0AAV5VSC7</accession>
<feature type="non-terminal residue" evidence="1">
    <location>
        <position position="1"/>
    </location>
</feature>
<name>A0AAV5VSC7_9BILA</name>